<dbReference type="InterPro" id="IPR039424">
    <property type="entry name" value="SBP_5"/>
</dbReference>
<dbReference type="SUPFAM" id="SSF53850">
    <property type="entry name" value="Periplasmic binding protein-like II"/>
    <property type="match status" value="1"/>
</dbReference>
<dbReference type="InterPro" id="IPR030678">
    <property type="entry name" value="Peptide/Ni-bd"/>
</dbReference>
<feature type="domain" description="Solute-binding protein family 5" evidence="2">
    <location>
        <begin position="84"/>
        <end position="465"/>
    </location>
</feature>
<dbReference type="PANTHER" id="PTHR30290">
    <property type="entry name" value="PERIPLASMIC BINDING COMPONENT OF ABC TRANSPORTER"/>
    <property type="match status" value="1"/>
</dbReference>
<dbReference type="PANTHER" id="PTHR30290:SF83">
    <property type="entry name" value="ABC TRANSPORTER SUBSTRATE-BINDING PROTEIN"/>
    <property type="match status" value="1"/>
</dbReference>
<feature type="chain" id="PRO_5045799219" evidence="1">
    <location>
        <begin position="24"/>
        <end position="554"/>
    </location>
</feature>
<dbReference type="InterPro" id="IPR000914">
    <property type="entry name" value="SBP_5_dom"/>
</dbReference>
<evidence type="ECO:0000313" key="4">
    <source>
        <dbReference type="Proteomes" id="UP001057702"/>
    </source>
</evidence>
<evidence type="ECO:0000259" key="2">
    <source>
        <dbReference type="Pfam" id="PF00496"/>
    </source>
</evidence>
<gene>
    <name evidence="3" type="ORF">NGB36_06135</name>
</gene>
<proteinExistence type="predicted"/>
<protein>
    <submittedName>
        <fullName evidence="3">ABC transporter substrate-binding protein</fullName>
    </submittedName>
</protein>
<keyword evidence="1" id="KW-0732">Signal</keyword>
<feature type="signal peptide" evidence="1">
    <location>
        <begin position="1"/>
        <end position="23"/>
    </location>
</feature>
<dbReference type="Pfam" id="PF00496">
    <property type="entry name" value="SBP_bac_5"/>
    <property type="match status" value="1"/>
</dbReference>
<comment type="caution">
    <text evidence="3">The sequence shown here is derived from an EMBL/GenBank/DDBJ whole genome shotgun (WGS) entry which is preliminary data.</text>
</comment>
<dbReference type="Gene3D" id="3.10.105.10">
    <property type="entry name" value="Dipeptide-binding Protein, Domain 3"/>
    <property type="match status" value="1"/>
</dbReference>
<accession>A0ABT1PST8</accession>
<dbReference type="Gene3D" id="3.40.190.10">
    <property type="entry name" value="Periplasmic binding protein-like II"/>
    <property type="match status" value="1"/>
</dbReference>
<sequence length="554" mass="60218">MMRRTRTTALTAAAIALALGATACGGSSGSGQATKGGTLIYYAPSDFDHIDPQRTYTTEGQEMDNSIIRTLTGWDEPVDGSKPKLVGDLATDTGEASQNDTVWTFHIRPGIKYQDGTTVTSYDVKYGVERQFSPDINGGPPYASEWLVGGANYTGPYQGKSLDSIQTPDASTIVFHLNQPVYDFNETTAMSGWSAVPKAKDTGSSYDQHVWADGPYQIQSYTKNKELILVKNKYWSKSTDPIRDQNVNEIDVKMGLSHSAIDQLIASDGPSAQNALQEYPLDGADLSQMANNPAVKSRYHIIKSPGISYLALNVNTIKDIRVREAIEYAVNKQNARGAFGGSVYGDYATTMLAPGVEGHKDFSLYTSNPMGDLTQAKSLMQQAGNPKLTLSLAVENSTFQENFADGIKNDLGKIGINVNITPVDQSTYFSTLDNTKNQYDMAWMDWIPDWPNPSTVLPVLFDGRQIAKLPQSNQDISYLNDPAVNSAIDAAAKITNPAQADAAYGNLDEQILKDASVVPLFYMNFSDMTGSKVGGIVPDPVEAELNLAHVYVKQ</sequence>
<reference evidence="3" key="1">
    <citation type="submission" date="2022-06" db="EMBL/GenBank/DDBJ databases">
        <title>Draft genome sequence of Streptomyces sp. RB6PN25 isolated from peat swamp forest in Thailand.</title>
        <authorList>
            <person name="Duangmal K."/>
            <person name="Klaysubun C."/>
        </authorList>
    </citation>
    <scope>NUCLEOTIDE SEQUENCE</scope>
    <source>
        <strain evidence="3">RB6PN25</strain>
    </source>
</reference>
<evidence type="ECO:0000256" key="1">
    <source>
        <dbReference type="SAM" id="SignalP"/>
    </source>
</evidence>
<dbReference type="CDD" id="cd08506">
    <property type="entry name" value="PBP2_clavulanate_OppA2"/>
    <property type="match status" value="1"/>
</dbReference>
<dbReference type="PROSITE" id="PS51257">
    <property type="entry name" value="PROKAR_LIPOPROTEIN"/>
    <property type="match status" value="1"/>
</dbReference>
<keyword evidence="4" id="KW-1185">Reference proteome</keyword>
<dbReference type="Proteomes" id="UP001057702">
    <property type="component" value="Unassembled WGS sequence"/>
</dbReference>
<dbReference type="EMBL" id="JANFNG010000003">
    <property type="protein sequence ID" value="MCQ4080183.1"/>
    <property type="molecule type" value="Genomic_DNA"/>
</dbReference>
<name>A0ABT1PST8_9ACTN</name>
<organism evidence="3 4">
    <name type="scientific">Streptomyces humicola</name>
    <dbReference type="NCBI Taxonomy" id="2953240"/>
    <lineage>
        <taxon>Bacteria</taxon>
        <taxon>Bacillati</taxon>
        <taxon>Actinomycetota</taxon>
        <taxon>Actinomycetes</taxon>
        <taxon>Kitasatosporales</taxon>
        <taxon>Streptomycetaceae</taxon>
        <taxon>Streptomyces</taxon>
    </lineage>
</organism>
<evidence type="ECO:0000313" key="3">
    <source>
        <dbReference type="EMBL" id="MCQ4080183.1"/>
    </source>
</evidence>
<dbReference type="PIRSF" id="PIRSF002741">
    <property type="entry name" value="MppA"/>
    <property type="match status" value="1"/>
</dbReference>
<dbReference type="RefSeq" id="WP_255919070.1">
    <property type="nucleotide sequence ID" value="NZ_JANFNG010000003.1"/>
</dbReference>